<evidence type="ECO:0000313" key="2">
    <source>
        <dbReference type="Proteomes" id="UP000198290"/>
    </source>
</evidence>
<gene>
    <name evidence="1" type="ORF">DLM_2686</name>
</gene>
<reference evidence="2" key="3">
    <citation type="journal article" date="2017" name="Plant Physiol. Biochem.">
        <title>Differential oxidative and antioxidative response of duckweed Lemna minor toward plant growth promoting/inhibiting bacteria.</title>
        <authorList>
            <person name="Ishizawa H."/>
            <person name="Kuroda M."/>
            <person name="Morikawa M."/>
            <person name="Ike M."/>
        </authorList>
    </citation>
    <scope>NUCLEOTIDE SEQUENCE [LARGE SCALE GENOMIC DNA]</scope>
    <source>
        <strain evidence="2">H3</strain>
    </source>
</reference>
<dbReference type="Proteomes" id="UP000198290">
    <property type="component" value="Chromosome"/>
</dbReference>
<sequence>MPQILDQHGNPIQREVLTEPQTARVGWVTREFAEHPSRGLTPQKLHHILEEAEQGQLAAQADLFTDMEEKDAHIFAEMSKRKRAILTLDWRIAPPRNASAAEKKQAEQLQEWLTDLPDWDDVLLDCLDGIGHGFSALEIAWQRLGSDWLPQSLTQRPQRWFQTLPHDGNALRLRDGSTEGAEPWKFGWVIHKHKAKSGYLTRAGLHRVLAWPYLFKNYSVRDLAEFLEIYGLPLRVGKYPAGATNQEKATLLRAVAEIGHNAAGIIPDGMLIEFQNAAQGSEEPFEAMIGWCERSQSKAILGGTLTSQADGKSSTNALGNVHNEVRHDLTVSDARQLEGTLTRDLLYPMAVLNFGQVDPRRLPRLEFDTRKPEDLKLYAEVLPNLVGLGVKVPVKWVHDKLAIPQAQEGEEVLTAPRPEMALPPELRPVPKPAQTAAASLQYHAVLTNAQGEVVYPDQAVLDTAADNLPADAINTGMEQLLAPVIQAIRDGATPDDALESLVAAYPDMDDSAIADLLARAIFVADVWGRLNGHT</sequence>
<reference evidence="2" key="1">
    <citation type="journal article" date="2017" name="Biotechnol. Biofuels">
        <title>Evaluation of environmental bacterial communities as a factor affecting the growth of duckweed Lemna minor.</title>
        <authorList>
            <person name="Ishizawa H."/>
            <person name="Kuroda M."/>
            <person name="Morikawa M."/>
            <person name="Ike M."/>
        </authorList>
    </citation>
    <scope>NUCLEOTIDE SEQUENCE [LARGE SCALE GENOMIC DNA]</scope>
    <source>
        <strain evidence="2">H3</strain>
    </source>
</reference>
<reference evidence="1 2" key="2">
    <citation type="journal article" date="2017" name="Genome Announc.">
        <title>Draft genome sequence of Aquitalea magnusonii strain H3, a plant growth-promoting bacterium of duckweed Lemna minor.</title>
        <authorList>
            <person name="Ishizawa H."/>
            <person name="Kuroda M."/>
            <person name="Ike M."/>
        </authorList>
    </citation>
    <scope>NUCLEOTIDE SEQUENCE [LARGE SCALE GENOMIC DNA]</scope>
    <source>
        <strain evidence="1 2">H3</strain>
    </source>
</reference>
<keyword evidence="2" id="KW-1185">Reference proteome</keyword>
<proteinExistence type="predicted"/>
<dbReference type="Pfam" id="PF06074">
    <property type="entry name" value="Portal_Mu"/>
    <property type="match status" value="1"/>
</dbReference>
<dbReference type="AlphaFoldDB" id="A0A3G9GLK5"/>
<organism evidence="1 2">
    <name type="scientific">Aquitalea magnusonii</name>
    <dbReference type="NCBI Taxonomy" id="332411"/>
    <lineage>
        <taxon>Bacteria</taxon>
        <taxon>Pseudomonadati</taxon>
        <taxon>Pseudomonadota</taxon>
        <taxon>Betaproteobacteria</taxon>
        <taxon>Neisseriales</taxon>
        <taxon>Chromobacteriaceae</taxon>
        <taxon>Aquitalea</taxon>
    </lineage>
</organism>
<dbReference type="EMBL" id="AP018823">
    <property type="protein sequence ID" value="BBF86287.1"/>
    <property type="molecule type" value="Genomic_DNA"/>
</dbReference>
<dbReference type="KEGG" id="amah:DLM_2686"/>
<dbReference type="RefSeq" id="WP_089084513.1">
    <property type="nucleotide sequence ID" value="NZ_AP018823.1"/>
</dbReference>
<name>A0A3G9GLK5_9NEIS</name>
<dbReference type="OrthoDB" id="9802690at2"/>
<accession>A0A3G9GLK5</accession>
<dbReference type="InterPro" id="IPR009279">
    <property type="entry name" value="Portal_Mu"/>
</dbReference>
<protein>
    <submittedName>
        <fullName evidence="1">Mu-like prophage FluMu protein gp29</fullName>
    </submittedName>
</protein>
<evidence type="ECO:0000313" key="1">
    <source>
        <dbReference type="EMBL" id="BBF86287.1"/>
    </source>
</evidence>